<name>A0ABW0TDE8_9BACL</name>
<dbReference type="Proteomes" id="UP001596109">
    <property type="component" value="Unassembled WGS sequence"/>
</dbReference>
<dbReference type="Pfam" id="PF14149">
    <property type="entry name" value="YhfH"/>
    <property type="match status" value="1"/>
</dbReference>
<protein>
    <submittedName>
        <fullName evidence="1">Protein YhfH</fullName>
    </submittedName>
</protein>
<organism evidence="1 2">
    <name type="scientific">Sporosarcina soli</name>
    <dbReference type="NCBI Taxonomy" id="334736"/>
    <lineage>
        <taxon>Bacteria</taxon>
        <taxon>Bacillati</taxon>
        <taxon>Bacillota</taxon>
        <taxon>Bacilli</taxon>
        <taxon>Bacillales</taxon>
        <taxon>Caryophanaceae</taxon>
        <taxon>Sporosarcina</taxon>
    </lineage>
</organism>
<evidence type="ECO:0000313" key="2">
    <source>
        <dbReference type="Proteomes" id="UP001596109"/>
    </source>
</evidence>
<proteinExistence type="predicted"/>
<reference evidence="2" key="1">
    <citation type="journal article" date="2019" name="Int. J. Syst. Evol. Microbiol.">
        <title>The Global Catalogue of Microorganisms (GCM) 10K type strain sequencing project: providing services to taxonomists for standard genome sequencing and annotation.</title>
        <authorList>
            <consortium name="The Broad Institute Genomics Platform"/>
            <consortium name="The Broad Institute Genome Sequencing Center for Infectious Disease"/>
            <person name="Wu L."/>
            <person name="Ma J."/>
        </authorList>
    </citation>
    <scope>NUCLEOTIDE SEQUENCE [LARGE SCALE GENOMIC DNA]</scope>
    <source>
        <strain evidence="2">CGMCC 4.1434</strain>
    </source>
</reference>
<dbReference type="InterPro" id="IPR025432">
    <property type="entry name" value="YhfH-like"/>
</dbReference>
<keyword evidence="2" id="KW-1185">Reference proteome</keyword>
<dbReference type="RefSeq" id="WP_381429479.1">
    <property type="nucleotide sequence ID" value="NZ_JBHSNO010000001.1"/>
</dbReference>
<evidence type="ECO:0000313" key="1">
    <source>
        <dbReference type="EMBL" id="MFC5587455.1"/>
    </source>
</evidence>
<gene>
    <name evidence="1" type="primary">yhfH</name>
    <name evidence="1" type="ORF">ACFPRA_00850</name>
</gene>
<dbReference type="EMBL" id="JBHSNO010000001">
    <property type="protein sequence ID" value="MFC5587455.1"/>
    <property type="molecule type" value="Genomic_DNA"/>
</dbReference>
<accession>A0ABW0TDE8</accession>
<comment type="caution">
    <text evidence="1">The sequence shown here is derived from an EMBL/GenBank/DDBJ whole genome shotgun (WGS) entry which is preliminary data.</text>
</comment>
<sequence>MEAIKNQTEKHCTECGNKIIEKHESALYECERCIGKHEY</sequence>